<dbReference type="AlphaFoldDB" id="A0A6I4ELW4"/>
<accession>A0A6I4ELW4</accession>
<dbReference type="Proteomes" id="UP000477951">
    <property type="component" value="Unassembled WGS sequence"/>
</dbReference>
<dbReference type="EMBL" id="WPHR01000045">
    <property type="protein sequence ID" value="MUZ76057.1"/>
    <property type="molecule type" value="Genomic_DNA"/>
</dbReference>
<comment type="caution">
    <text evidence="1">The sequence shown here is derived from an EMBL/GenBank/DDBJ whole genome shotgun (WGS) entry which is preliminary data.</text>
</comment>
<reference evidence="1 2" key="1">
    <citation type="submission" date="2019-12" db="EMBL/GenBank/DDBJ databases">
        <title>Whole-genome sequencing of Allorhizobium vitis.</title>
        <authorList>
            <person name="Gan H.M."/>
            <person name="Szegedi E."/>
            <person name="Burr T."/>
            <person name="Savka M.A."/>
        </authorList>
    </citation>
    <scope>NUCLEOTIDE SEQUENCE [LARGE SCALE GENOMIC DNA]</scope>
    <source>
        <strain evidence="1 2">CG516</strain>
    </source>
</reference>
<dbReference type="OrthoDB" id="9786526at2"/>
<protein>
    <submittedName>
        <fullName evidence="1">Uncharacterized protein</fullName>
    </submittedName>
</protein>
<organism evidence="1 2">
    <name type="scientific">Agrobacterium vitis</name>
    <name type="common">Rhizobium vitis</name>
    <dbReference type="NCBI Taxonomy" id="373"/>
    <lineage>
        <taxon>Bacteria</taxon>
        <taxon>Pseudomonadati</taxon>
        <taxon>Pseudomonadota</taxon>
        <taxon>Alphaproteobacteria</taxon>
        <taxon>Hyphomicrobiales</taxon>
        <taxon>Rhizobiaceae</taxon>
        <taxon>Rhizobium/Agrobacterium group</taxon>
        <taxon>Agrobacterium</taxon>
    </lineage>
</organism>
<evidence type="ECO:0000313" key="2">
    <source>
        <dbReference type="Proteomes" id="UP000477951"/>
    </source>
</evidence>
<evidence type="ECO:0000313" key="1">
    <source>
        <dbReference type="EMBL" id="MUZ76057.1"/>
    </source>
</evidence>
<proteinExistence type="predicted"/>
<sequence length="150" mass="16618">MGRHASLIVNGETNQPLPAAFKGAGIVLGTLPENGIPIGTLLAPQDLRIFKRHGSRHRPAFTGLPSAGNIIDARNVSWRRLRLALARALWRPHWVKSGKLGPLLPVFAVERDNITALWPVSRRASSAVTMKERIPLAFRTWLNPLADWNE</sequence>
<gene>
    <name evidence="1" type="ORF">GOZ90_25755</name>
</gene>
<name>A0A6I4ELW4_AGRVI</name>